<dbReference type="Proteomes" id="UP000663929">
    <property type="component" value="Chromosome"/>
</dbReference>
<dbReference type="EMBL" id="CP071793">
    <property type="protein sequence ID" value="QTD51730.1"/>
    <property type="molecule type" value="Genomic_DNA"/>
</dbReference>
<protein>
    <submittedName>
        <fullName evidence="4">Ankyrin repeat domain-containing protein</fullName>
    </submittedName>
</protein>
<dbReference type="KEGG" id="scor:J3U87_04605"/>
<dbReference type="InterPro" id="IPR036770">
    <property type="entry name" value="Ankyrin_rpt-contain_sf"/>
</dbReference>
<evidence type="ECO:0000313" key="5">
    <source>
        <dbReference type="Proteomes" id="UP000663929"/>
    </source>
</evidence>
<evidence type="ECO:0000256" key="1">
    <source>
        <dbReference type="ARBA" id="ARBA00022737"/>
    </source>
</evidence>
<dbReference type="PANTHER" id="PTHR24171:SF9">
    <property type="entry name" value="ANKYRIN REPEAT DOMAIN-CONTAINING PROTEIN 39"/>
    <property type="match status" value="1"/>
</dbReference>
<dbReference type="PROSITE" id="PS50088">
    <property type="entry name" value="ANK_REPEAT"/>
    <property type="match status" value="2"/>
</dbReference>
<keyword evidence="2 3" id="KW-0040">ANK repeat</keyword>
<feature type="repeat" description="ANK" evidence="3">
    <location>
        <begin position="24"/>
        <end position="56"/>
    </location>
</feature>
<evidence type="ECO:0000256" key="2">
    <source>
        <dbReference type="ARBA" id="ARBA00023043"/>
    </source>
</evidence>
<organism evidence="4 5">
    <name type="scientific">Sulfidibacter corallicola</name>
    <dbReference type="NCBI Taxonomy" id="2818388"/>
    <lineage>
        <taxon>Bacteria</taxon>
        <taxon>Pseudomonadati</taxon>
        <taxon>Acidobacteriota</taxon>
        <taxon>Holophagae</taxon>
        <taxon>Acanthopleuribacterales</taxon>
        <taxon>Acanthopleuribacteraceae</taxon>
        <taxon>Sulfidibacter</taxon>
    </lineage>
</organism>
<dbReference type="Pfam" id="PF12796">
    <property type="entry name" value="Ank_2"/>
    <property type="match status" value="1"/>
</dbReference>
<evidence type="ECO:0000256" key="3">
    <source>
        <dbReference type="PROSITE-ProRule" id="PRU00023"/>
    </source>
</evidence>
<keyword evidence="1" id="KW-0677">Repeat</keyword>
<keyword evidence="5" id="KW-1185">Reference proteome</keyword>
<name>A0A8A4TQ95_SULCO</name>
<gene>
    <name evidence="4" type="ORF">J3U87_04605</name>
</gene>
<dbReference type="InterPro" id="IPR002110">
    <property type="entry name" value="Ankyrin_rpt"/>
</dbReference>
<accession>A0A8A4TQ95</accession>
<feature type="repeat" description="ANK" evidence="3">
    <location>
        <begin position="1"/>
        <end position="23"/>
    </location>
</feature>
<dbReference type="AlphaFoldDB" id="A0A8A4TQ95"/>
<sequence>MYSEPEIVEYLIIAGADVNARDARGETPLIRACSRGDLEIVQSLMGAGGSLKISDNSGYTPFFAARNSGNRELVDFLRNTLHPGSS</sequence>
<dbReference type="PROSITE" id="PS50297">
    <property type="entry name" value="ANK_REP_REGION"/>
    <property type="match status" value="1"/>
</dbReference>
<reference evidence="4" key="1">
    <citation type="submission" date="2021-03" db="EMBL/GenBank/DDBJ databases">
        <title>Acanthopleuribacteraceae sp. M133.</title>
        <authorList>
            <person name="Wang G."/>
        </authorList>
    </citation>
    <scope>NUCLEOTIDE SEQUENCE</scope>
    <source>
        <strain evidence="4">M133</strain>
    </source>
</reference>
<evidence type="ECO:0000313" key="4">
    <source>
        <dbReference type="EMBL" id="QTD51730.1"/>
    </source>
</evidence>
<proteinExistence type="predicted"/>
<dbReference type="PANTHER" id="PTHR24171">
    <property type="entry name" value="ANKYRIN REPEAT DOMAIN-CONTAINING PROTEIN 39-RELATED"/>
    <property type="match status" value="1"/>
</dbReference>
<dbReference type="Gene3D" id="1.25.40.20">
    <property type="entry name" value="Ankyrin repeat-containing domain"/>
    <property type="match status" value="1"/>
</dbReference>
<dbReference type="SUPFAM" id="SSF48403">
    <property type="entry name" value="Ankyrin repeat"/>
    <property type="match status" value="1"/>
</dbReference>